<evidence type="ECO:0000313" key="4">
    <source>
        <dbReference type="Proteomes" id="UP001202961"/>
    </source>
</evidence>
<evidence type="ECO:0000256" key="1">
    <source>
        <dbReference type="SAM" id="MobiDB-lite"/>
    </source>
</evidence>
<dbReference type="RefSeq" id="WP_250928181.1">
    <property type="nucleotide sequence ID" value="NZ_JAMQBK010000023.1"/>
</dbReference>
<accession>A0ABT0U0V8</accession>
<feature type="chain" id="PRO_5046702503" evidence="2">
    <location>
        <begin position="31"/>
        <end position="548"/>
    </location>
</feature>
<feature type="region of interest" description="Disordered" evidence="1">
    <location>
        <begin position="34"/>
        <end position="61"/>
    </location>
</feature>
<protein>
    <submittedName>
        <fullName evidence="3">BBP7 family outer membrane beta-barrel protein</fullName>
    </submittedName>
</protein>
<evidence type="ECO:0000256" key="2">
    <source>
        <dbReference type="SAM" id="SignalP"/>
    </source>
</evidence>
<evidence type="ECO:0000313" key="3">
    <source>
        <dbReference type="EMBL" id="MCM2370513.1"/>
    </source>
</evidence>
<comment type="caution">
    <text evidence="3">The sequence shown here is derived from an EMBL/GenBank/DDBJ whole genome shotgun (WGS) entry which is preliminary data.</text>
</comment>
<dbReference type="Proteomes" id="UP001202961">
    <property type="component" value="Unassembled WGS sequence"/>
</dbReference>
<reference evidence="3 4" key="1">
    <citation type="journal article" date="2022" name="Syst. Appl. Microbiol.">
        <title>Rhodopirellula aestuarii sp. nov., a novel member of the genus Rhodopirellula isolated from brackish sediments collected in the Tagus River estuary, Portugal.</title>
        <authorList>
            <person name="Vitorino I.R."/>
            <person name="Klimek D."/>
            <person name="Calusinska M."/>
            <person name="Lobo-da-Cunha A."/>
            <person name="Vasconcelos V."/>
            <person name="Lage O.M."/>
        </authorList>
    </citation>
    <scope>NUCLEOTIDE SEQUENCE [LARGE SCALE GENOMIC DNA]</scope>
    <source>
        <strain evidence="3 4">ICT_H3.1</strain>
    </source>
</reference>
<name>A0ABT0U0V8_9BACT</name>
<sequence>MSQRLQTPCRISLVAIALLAVVCLSSPLQAQSGGVEQSARASWQPVRDLSQRAPKQRATATEVQLVDYEADQVTPRKVKPSQMNKPRVRPVSSTSVLEPVITHESVPMDGQVYLEPLHDYGCDSIPMGSCGCGDVGCDGICGISVGGCDGIGCASGQCCNGDPMCGEYRDCDSLRPCITLCWPQDGWFSAEYLMWWQDGMALPPLASTGRLSDRDPLANGTVLYGNNDVLTDHFDGMRFDFGFWFDNCHTWGIGAGAFGLDRETESFAGGAQNGTLVRPIITVLDNPDPQLDELTEAVALVHDPTRGHTGTLNIDVDSELSGWDIYLRHFRIASQGCTHVGPCSCPTRWCSRSEHRLGFRSVELDEGIGIDSNILIDQGTNTPLTFALNESFRTRNQFNGIDFGWFHTRSIDYWNFDIGLRLAVGNVKQHVDITGQTVINSTAPAVSGGLLALNSNIGSYERNEFAVLPELNMKLGYQLTDQLRATFGYTFLYMSNVVRPGDQIERIIDQAQVPNSNVATPTGVFPRFAFDNTDYWAQGLSFGLDYRW</sequence>
<dbReference type="EMBL" id="JAMQBK010000023">
    <property type="protein sequence ID" value="MCM2370513.1"/>
    <property type="molecule type" value="Genomic_DNA"/>
</dbReference>
<dbReference type="InterPro" id="IPR011446">
    <property type="entry name" value="BBP7"/>
</dbReference>
<keyword evidence="4" id="KW-1185">Reference proteome</keyword>
<gene>
    <name evidence="3" type="ORF">NB063_07720</name>
</gene>
<feature type="signal peptide" evidence="2">
    <location>
        <begin position="1"/>
        <end position="30"/>
    </location>
</feature>
<keyword evidence="2" id="KW-0732">Signal</keyword>
<proteinExistence type="predicted"/>
<organism evidence="3 4">
    <name type="scientific">Aporhodopirellula aestuarii</name>
    <dbReference type="NCBI Taxonomy" id="2950107"/>
    <lineage>
        <taxon>Bacteria</taxon>
        <taxon>Pseudomonadati</taxon>
        <taxon>Planctomycetota</taxon>
        <taxon>Planctomycetia</taxon>
        <taxon>Pirellulales</taxon>
        <taxon>Pirellulaceae</taxon>
        <taxon>Aporhodopirellula</taxon>
    </lineage>
</organism>
<dbReference type="Pfam" id="PF07585">
    <property type="entry name" value="BBP7"/>
    <property type="match status" value="1"/>
</dbReference>